<protein>
    <submittedName>
        <fullName evidence="2">Uncharacterized protein</fullName>
    </submittedName>
</protein>
<evidence type="ECO:0000256" key="1">
    <source>
        <dbReference type="SAM" id="Phobius"/>
    </source>
</evidence>
<keyword evidence="1" id="KW-0812">Transmembrane</keyword>
<feature type="transmembrane region" description="Helical" evidence="1">
    <location>
        <begin position="57"/>
        <end position="79"/>
    </location>
</feature>
<feature type="transmembrane region" description="Helical" evidence="1">
    <location>
        <begin position="147"/>
        <end position="170"/>
    </location>
</feature>
<comment type="caution">
    <text evidence="2">The sequence shown here is derived from an EMBL/GenBank/DDBJ whole genome shotgun (WGS) entry which is preliminary data.</text>
</comment>
<feature type="transmembrane region" description="Helical" evidence="1">
    <location>
        <begin position="106"/>
        <end position="135"/>
    </location>
</feature>
<organism evidence="2 3">
    <name type="scientific">Cercophora newfieldiana</name>
    <dbReference type="NCBI Taxonomy" id="92897"/>
    <lineage>
        <taxon>Eukaryota</taxon>
        <taxon>Fungi</taxon>
        <taxon>Dikarya</taxon>
        <taxon>Ascomycota</taxon>
        <taxon>Pezizomycotina</taxon>
        <taxon>Sordariomycetes</taxon>
        <taxon>Sordariomycetidae</taxon>
        <taxon>Sordariales</taxon>
        <taxon>Lasiosphaeriaceae</taxon>
        <taxon>Cercophora</taxon>
    </lineage>
</organism>
<feature type="transmembrane region" description="Helical" evidence="1">
    <location>
        <begin position="20"/>
        <end position="37"/>
    </location>
</feature>
<feature type="transmembrane region" description="Helical" evidence="1">
    <location>
        <begin position="199"/>
        <end position="225"/>
    </location>
</feature>
<gene>
    <name evidence="2" type="ORF">B0T16DRAFT_496486</name>
</gene>
<proteinExistence type="predicted"/>
<evidence type="ECO:0000313" key="2">
    <source>
        <dbReference type="EMBL" id="KAK0641864.1"/>
    </source>
</evidence>
<dbReference type="Proteomes" id="UP001174936">
    <property type="component" value="Unassembled WGS sequence"/>
</dbReference>
<reference evidence="2" key="1">
    <citation type="submission" date="2023-06" db="EMBL/GenBank/DDBJ databases">
        <title>Genome-scale phylogeny and comparative genomics of the fungal order Sordariales.</title>
        <authorList>
            <consortium name="Lawrence Berkeley National Laboratory"/>
            <person name="Hensen N."/>
            <person name="Bonometti L."/>
            <person name="Westerberg I."/>
            <person name="Brannstrom I.O."/>
            <person name="Guillou S."/>
            <person name="Cros-Aarteil S."/>
            <person name="Calhoun S."/>
            <person name="Haridas S."/>
            <person name="Kuo A."/>
            <person name="Mondo S."/>
            <person name="Pangilinan J."/>
            <person name="Riley R."/>
            <person name="Labutti K."/>
            <person name="Andreopoulos B."/>
            <person name="Lipzen A."/>
            <person name="Chen C."/>
            <person name="Yanf M."/>
            <person name="Daum C."/>
            <person name="Ng V."/>
            <person name="Clum A."/>
            <person name="Steindorff A."/>
            <person name="Ohm R."/>
            <person name="Martin F."/>
            <person name="Silar P."/>
            <person name="Natvig D."/>
            <person name="Lalanne C."/>
            <person name="Gautier V."/>
            <person name="Ament-Velasquez S.L."/>
            <person name="Kruys A."/>
            <person name="Hutchinson M.I."/>
            <person name="Powell A.J."/>
            <person name="Barry K."/>
            <person name="Miller A.N."/>
            <person name="Grigoriev I.V."/>
            <person name="Debuchy R."/>
            <person name="Gladieux P."/>
            <person name="Thoren M.H."/>
            <person name="Johannesson H."/>
        </authorList>
    </citation>
    <scope>NUCLEOTIDE SEQUENCE</scope>
    <source>
        <strain evidence="2">SMH2532-1</strain>
    </source>
</reference>
<feature type="transmembrane region" description="Helical" evidence="1">
    <location>
        <begin position="450"/>
        <end position="470"/>
    </location>
</feature>
<keyword evidence="3" id="KW-1185">Reference proteome</keyword>
<accession>A0AA39XX41</accession>
<dbReference type="AlphaFoldDB" id="A0AA39XX41"/>
<sequence>MLNSSSLGRKTREYFDLLGFYVAILVLPGYPPDVVWASRHFNRPYWVSDGQFSSLRFLSFFLFHILLTATSIGLFLKFITTLPISRNPARDATEARKLDALSRVFGAWYCPVAIFLGIAAILLNLISITIAFSIVGKRHRHRLTRRLLRAICVIAVLQVVLGVAAVALSYPETWLRAQQDWQAWQDIPRLGVYVGGFEIALWFVLVYGLVRLVGAVVLLGTSIVFRPPLQYTPSVQETKTQHLSASPTSPSGQHVDDAEILAKLFNEQRRQVRLPSSEAASPGTSTQVVLNNSTAQHKKSKTPSMAFKSDTIYWTNIPISGFPRNGTPAGVTSQSGRLLDKGHQAATAFHSELGRGIAVIRKWSREARLVAVGGLLCISTPLFLLSAGTQIACFIVTRANSQECGWKCYALVVYPFFALPPFITVAYLVYRRVSPRSPARLPREFWIRCLLVLLVVLLVASQAFGIALSAQSGRIAVLGGDPSDSGDAQTVGLLFLIASGGLFLMCAGLSILCIWRV</sequence>
<feature type="transmembrane region" description="Helical" evidence="1">
    <location>
        <begin position="369"/>
        <end position="397"/>
    </location>
</feature>
<keyword evidence="1" id="KW-1133">Transmembrane helix</keyword>
<keyword evidence="1" id="KW-0472">Membrane</keyword>
<evidence type="ECO:0000313" key="3">
    <source>
        <dbReference type="Proteomes" id="UP001174936"/>
    </source>
</evidence>
<feature type="transmembrane region" description="Helical" evidence="1">
    <location>
        <begin position="490"/>
        <end position="515"/>
    </location>
</feature>
<dbReference type="EMBL" id="JAULSV010000006">
    <property type="protein sequence ID" value="KAK0641864.1"/>
    <property type="molecule type" value="Genomic_DNA"/>
</dbReference>
<name>A0AA39XX41_9PEZI</name>
<feature type="transmembrane region" description="Helical" evidence="1">
    <location>
        <begin position="409"/>
        <end position="430"/>
    </location>
</feature>